<organism evidence="10 11">
    <name type="scientific">Croceimicrobium hydrocarbonivorans</name>
    <dbReference type="NCBI Taxonomy" id="2761580"/>
    <lineage>
        <taxon>Bacteria</taxon>
        <taxon>Pseudomonadati</taxon>
        <taxon>Bacteroidota</taxon>
        <taxon>Flavobacteriia</taxon>
        <taxon>Flavobacteriales</taxon>
        <taxon>Owenweeksiaceae</taxon>
        <taxon>Croceimicrobium</taxon>
    </lineage>
</organism>
<evidence type="ECO:0000256" key="4">
    <source>
        <dbReference type="ARBA" id="ARBA00022884"/>
    </source>
</evidence>
<keyword evidence="2 7" id="KW-0820">tRNA-binding</keyword>
<comment type="catalytic activity">
    <reaction evidence="7 8">
        <text>an N-acyl-L-alpha-aminoacyl-tRNA + H2O = an N-acyl-L-amino acid + a tRNA + H(+)</text>
        <dbReference type="Rhea" id="RHEA:54448"/>
        <dbReference type="Rhea" id="RHEA-COMP:10123"/>
        <dbReference type="Rhea" id="RHEA-COMP:13883"/>
        <dbReference type="ChEBI" id="CHEBI:15377"/>
        <dbReference type="ChEBI" id="CHEBI:15378"/>
        <dbReference type="ChEBI" id="CHEBI:59874"/>
        <dbReference type="ChEBI" id="CHEBI:78442"/>
        <dbReference type="ChEBI" id="CHEBI:138191"/>
        <dbReference type="EC" id="3.1.1.29"/>
    </reaction>
</comment>
<feature type="binding site" evidence="7">
    <location>
        <position position="16"/>
    </location>
    <ligand>
        <name>tRNA</name>
        <dbReference type="ChEBI" id="CHEBI:17843"/>
    </ligand>
</feature>
<dbReference type="InterPro" id="IPR001328">
    <property type="entry name" value="Pept_tRNA_hydro"/>
</dbReference>
<dbReference type="PANTHER" id="PTHR17224:SF1">
    <property type="entry name" value="PEPTIDYL-TRNA HYDROLASE"/>
    <property type="match status" value="1"/>
</dbReference>
<keyword evidence="7" id="KW-0963">Cytoplasm</keyword>
<evidence type="ECO:0000313" key="11">
    <source>
        <dbReference type="Proteomes" id="UP000516305"/>
    </source>
</evidence>
<keyword evidence="11" id="KW-1185">Reference proteome</keyword>
<dbReference type="InterPro" id="IPR036416">
    <property type="entry name" value="Pept_tRNA_hydro_sf"/>
</dbReference>
<evidence type="ECO:0000256" key="3">
    <source>
        <dbReference type="ARBA" id="ARBA00022801"/>
    </source>
</evidence>
<evidence type="ECO:0000256" key="2">
    <source>
        <dbReference type="ARBA" id="ARBA00022555"/>
    </source>
</evidence>
<dbReference type="EMBL" id="CP060139">
    <property type="protein sequence ID" value="QNR25672.1"/>
    <property type="molecule type" value="Genomic_DNA"/>
</dbReference>
<feature type="binding site" evidence="7">
    <location>
        <position position="67"/>
    </location>
    <ligand>
        <name>tRNA</name>
        <dbReference type="ChEBI" id="CHEBI:17843"/>
    </ligand>
</feature>
<comment type="function">
    <text evidence="7">Hydrolyzes ribosome-free peptidyl-tRNAs (with 1 or more amino acids incorporated), which drop off the ribosome during protein synthesis, or as a result of ribosome stalling.</text>
</comment>
<comment type="function">
    <text evidence="7">Catalyzes the release of premature peptidyl moieties from peptidyl-tRNA molecules trapped in stalled 50S ribosomal subunits, and thus maintains levels of free tRNAs and 50S ribosomes.</text>
</comment>
<dbReference type="GO" id="GO:0000049">
    <property type="term" value="F:tRNA binding"/>
    <property type="evidence" value="ECO:0007669"/>
    <property type="project" value="UniProtKB-UniRule"/>
</dbReference>
<feature type="binding site" evidence="7">
    <location>
        <position position="65"/>
    </location>
    <ligand>
        <name>tRNA</name>
        <dbReference type="ChEBI" id="CHEBI:17843"/>
    </ligand>
</feature>
<dbReference type="InterPro" id="IPR018171">
    <property type="entry name" value="Pept_tRNA_hydro_CS"/>
</dbReference>
<dbReference type="RefSeq" id="WP_210760197.1">
    <property type="nucleotide sequence ID" value="NZ_CP060139.1"/>
</dbReference>
<dbReference type="FunFam" id="3.40.50.1470:FF:000001">
    <property type="entry name" value="Peptidyl-tRNA hydrolase"/>
    <property type="match status" value="1"/>
</dbReference>
<keyword evidence="3 7" id="KW-0378">Hydrolase</keyword>
<feature type="binding site" evidence="7">
    <location>
        <position position="113"/>
    </location>
    <ligand>
        <name>tRNA</name>
        <dbReference type="ChEBI" id="CHEBI:17843"/>
    </ligand>
</feature>
<dbReference type="EC" id="3.1.1.29" evidence="1 7"/>
<gene>
    <name evidence="7" type="primary">pth</name>
    <name evidence="10" type="ORF">H4K34_07480</name>
</gene>
<sequence>MSTYLIAGLGNIGPEYEGTRHNIGFDVLDRLIAGSGTSFSTERYASRAELKVKNKKLILIKPTTYMNLSGKAVNYWLQQEKIPLHQLLVVVDDLALDPGTLRLKLKGSDGGQNGLKNINQVLGRQDYARLRFGIGSDFPRGRQVDYVLGRWTPSQWDIVDPRIDKAAQAIESFALAGPQITMNQFNG</sequence>
<evidence type="ECO:0000256" key="8">
    <source>
        <dbReference type="RuleBase" id="RU000673"/>
    </source>
</evidence>
<feature type="site" description="Stabilizes the basic form of H active site to accept a proton" evidence="7">
    <location>
        <position position="92"/>
    </location>
</feature>
<dbReference type="HAMAP" id="MF_00083">
    <property type="entry name" value="Pept_tRNA_hydro_bact"/>
    <property type="match status" value="1"/>
</dbReference>
<protein>
    <recommendedName>
        <fullName evidence="6 7">Peptidyl-tRNA hydrolase</fullName>
        <shortName evidence="7">Pth</shortName>
        <ecNumber evidence="1 7">3.1.1.29</ecNumber>
    </recommendedName>
</protein>
<evidence type="ECO:0000256" key="1">
    <source>
        <dbReference type="ARBA" id="ARBA00013260"/>
    </source>
</evidence>
<dbReference type="Gene3D" id="3.40.50.1470">
    <property type="entry name" value="Peptidyl-tRNA hydrolase"/>
    <property type="match status" value="1"/>
</dbReference>
<dbReference type="PANTHER" id="PTHR17224">
    <property type="entry name" value="PEPTIDYL-TRNA HYDROLASE"/>
    <property type="match status" value="1"/>
</dbReference>
<dbReference type="GO" id="GO:0005737">
    <property type="term" value="C:cytoplasm"/>
    <property type="evidence" value="ECO:0007669"/>
    <property type="project" value="UniProtKB-SubCell"/>
</dbReference>
<dbReference type="AlphaFoldDB" id="A0A7H0VIX4"/>
<evidence type="ECO:0000256" key="5">
    <source>
        <dbReference type="ARBA" id="ARBA00038063"/>
    </source>
</evidence>
<accession>A0A7H0VIX4</accession>
<comment type="subunit">
    <text evidence="7">Monomer.</text>
</comment>
<dbReference type="PROSITE" id="PS01195">
    <property type="entry name" value="PEPT_TRNA_HYDROL_1"/>
    <property type="match status" value="1"/>
</dbReference>
<proteinExistence type="inferred from homology"/>
<evidence type="ECO:0000313" key="10">
    <source>
        <dbReference type="EMBL" id="QNR25672.1"/>
    </source>
</evidence>
<comment type="subcellular location">
    <subcellularLocation>
        <location evidence="7">Cytoplasm</location>
    </subcellularLocation>
</comment>
<dbReference type="SUPFAM" id="SSF53178">
    <property type="entry name" value="Peptidyl-tRNA hydrolase-like"/>
    <property type="match status" value="1"/>
</dbReference>
<dbReference type="GO" id="GO:0006515">
    <property type="term" value="P:protein quality control for misfolded or incompletely synthesized proteins"/>
    <property type="evidence" value="ECO:0007669"/>
    <property type="project" value="UniProtKB-UniRule"/>
</dbReference>
<feature type="site" description="Discriminates between blocked and unblocked aminoacyl-tRNA" evidence="7">
    <location>
        <position position="11"/>
    </location>
</feature>
<feature type="active site" description="Proton acceptor" evidence="7">
    <location>
        <position position="21"/>
    </location>
</feature>
<comment type="similarity">
    <text evidence="5 7 9">Belongs to the PTH family.</text>
</comment>
<dbReference type="Proteomes" id="UP000516305">
    <property type="component" value="Chromosome"/>
</dbReference>
<dbReference type="KEGG" id="chyd:H4K34_07480"/>
<name>A0A7H0VIX4_9FLAO</name>
<evidence type="ECO:0000256" key="6">
    <source>
        <dbReference type="ARBA" id="ARBA00050038"/>
    </source>
</evidence>
<keyword evidence="4 7" id="KW-0694">RNA-binding</keyword>
<evidence type="ECO:0000256" key="9">
    <source>
        <dbReference type="RuleBase" id="RU004320"/>
    </source>
</evidence>
<dbReference type="GO" id="GO:0004045">
    <property type="term" value="F:peptidyl-tRNA hydrolase activity"/>
    <property type="evidence" value="ECO:0007669"/>
    <property type="project" value="UniProtKB-UniRule"/>
</dbReference>
<dbReference type="NCBIfam" id="TIGR00447">
    <property type="entry name" value="pth"/>
    <property type="match status" value="1"/>
</dbReference>
<dbReference type="CDD" id="cd00462">
    <property type="entry name" value="PTH"/>
    <property type="match status" value="1"/>
</dbReference>
<evidence type="ECO:0000256" key="7">
    <source>
        <dbReference type="HAMAP-Rule" id="MF_00083"/>
    </source>
</evidence>
<reference evidence="10 11" key="1">
    <citation type="submission" date="2020-08" db="EMBL/GenBank/DDBJ databases">
        <title>Croceimicrobium hydrocarbonivorans gen. nov., sp. nov., a novel marine bacterium isolated from a bacterial consortium that degrades polyethylene terephthalate.</title>
        <authorList>
            <person name="Liu R."/>
        </authorList>
    </citation>
    <scope>NUCLEOTIDE SEQUENCE [LARGE SCALE GENOMIC DNA]</scope>
    <source>
        <strain evidence="10 11">A20-9</strain>
    </source>
</reference>
<dbReference type="GO" id="GO:0072344">
    <property type="term" value="P:rescue of stalled ribosome"/>
    <property type="evidence" value="ECO:0007669"/>
    <property type="project" value="UniProtKB-UniRule"/>
</dbReference>
<dbReference type="Pfam" id="PF01195">
    <property type="entry name" value="Pept_tRNA_hydro"/>
    <property type="match status" value="1"/>
</dbReference>